<dbReference type="Pfam" id="PF03988">
    <property type="entry name" value="DUF347"/>
    <property type="match status" value="4"/>
</dbReference>
<evidence type="ECO:0000313" key="3">
    <source>
        <dbReference type="Proteomes" id="UP000287243"/>
    </source>
</evidence>
<feature type="transmembrane region" description="Helical" evidence="1">
    <location>
        <begin position="165"/>
        <end position="186"/>
    </location>
</feature>
<evidence type="ECO:0000313" key="2">
    <source>
        <dbReference type="EMBL" id="QAT16655.1"/>
    </source>
</evidence>
<dbReference type="AlphaFoldDB" id="A0A410P382"/>
<feature type="transmembrane region" description="Helical" evidence="1">
    <location>
        <begin position="222"/>
        <end position="241"/>
    </location>
</feature>
<keyword evidence="1" id="KW-0472">Membrane</keyword>
<feature type="transmembrane region" description="Helical" evidence="1">
    <location>
        <begin position="193"/>
        <end position="210"/>
    </location>
</feature>
<feature type="transmembrane region" description="Helical" evidence="1">
    <location>
        <begin position="99"/>
        <end position="119"/>
    </location>
</feature>
<dbReference type="KEGG" id="vai:BU251_02380"/>
<feature type="transmembrane region" description="Helical" evidence="1">
    <location>
        <begin position="50"/>
        <end position="67"/>
    </location>
</feature>
<keyword evidence="3" id="KW-1185">Reference proteome</keyword>
<evidence type="ECO:0000256" key="1">
    <source>
        <dbReference type="SAM" id="Phobius"/>
    </source>
</evidence>
<dbReference type="RefSeq" id="WP_128699295.1">
    <property type="nucleotide sequence ID" value="NZ_CP019384.1"/>
</dbReference>
<reference evidence="2 3" key="1">
    <citation type="submission" date="2017-01" db="EMBL/GenBank/DDBJ databases">
        <title>First insights into the biology of 'candidatus Vampirococcus archaeovorus'.</title>
        <authorList>
            <person name="Kizina J."/>
            <person name="Jordan S."/>
            <person name="Stueber K."/>
            <person name="Reinhardt R."/>
            <person name="Harder J."/>
        </authorList>
    </citation>
    <scope>NUCLEOTIDE SEQUENCE [LARGE SCALE GENOMIC DNA]</scope>
    <source>
        <strain evidence="2 3">LiM</strain>
    </source>
</reference>
<organism evidence="2 3">
    <name type="scientific">Velamenicoccus archaeovorus</name>
    <dbReference type="NCBI Taxonomy" id="1930593"/>
    <lineage>
        <taxon>Bacteria</taxon>
        <taxon>Pseudomonadati</taxon>
        <taxon>Candidatus Omnitrophota</taxon>
        <taxon>Candidatus Velamenicoccus</taxon>
    </lineage>
</organism>
<gene>
    <name evidence="2" type="ORF">BU251_02380</name>
</gene>
<protein>
    <recommendedName>
        <fullName evidence="4">Membrane-anchored protein</fullName>
    </recommendedName>
</protein>
<feature type="transmembrane region" description="Helical" evidence="1">
    <location>
        <begin position="74"/>
        <end position="93"/>
    </location>
</feature>
<dbReference type="EMBL" id="CP019384">
    <property type="protein sequence ID" value="QAT16655.1"/>
    <property type="molecule type" value="Genomic_DNA"/>
</dbReference>
<keyword evidence="1" id="KW-1133">Transmembrane helix</keyword>
<dbReference type="InterPro" id="IPR007136">
    <property type="entry name" value="DUF347"/>
</dbReference>
<dbReference type="Proteomes" id="UP000287243">
    <property type="component" value="Chromosome"/>
</dbReference>
<proteinExistence type="predicted"/>
<feature type="transmembrane region" description="Helical" evidence="1">
    <location>
        <begin position="12"/>
        <end position="30"/>
    </location>
</feature>
<dbReference type="OrthoDB" id="9794709at2"/>
<accession>A0A410P382</accession>
<feature type="transmembrane region" description="Helical" evidence="1">
    <location>
        <begin position="139"/>
        <end position="159"/>
    </location>
</feature>
<sequence>MSNESAAVIKNRVPHIIFLYWVIKIVSTTLGETGADMFSMTFKLGYWETILIFMGLFVIFLTVKLALKGYHPWMYWLTFTASAIAGTAISDFIDRTLKLGYAKGALILVVLLLIILAAWYKKEKSINVEYITTFRAESFYWVAFLFANTLGTAAGDFLADNMGLGFMHSAVLLSAMLVVIALLHLYTKVSSVMLFWLAFVLTRPFGAAFGDLLTKPHASGGLNLGTIGSSIVILTILFLAISKESMLEKGRLARHKHGQWT</sequence>
<keyword evidence="1" id="KW-0812">Transmembrane</keyword>
<evidence type="ECO:0008006" key="4">
    <source>
        <dbReference type="Google" id="ProtNLM"/>
    </source>
</evidence>
<name>A0A410P382_VELA1</name>